<evidence type="ECO:0000313" key="7">
    <source>
        <dbReference type="EMBL" id="EDM28932.1"/>
    </source>
</evidence>
<organism evidence="7 8">
    <name type="scientific">Lentisphaera araneosa HTCC2155</name>
    <dbReference type="NCBI Taxonomy" id="313628"/>
    <lineage>
        <taxon>Bacteria</taxon>
        <taxon>Pseudomonadati</taxon>
        <taxon>Lentisphaerota</taxon>
        <taxon>Lentisphaeria</taxon>
        <taxon>Lentisphaerales</taxon>
        <taxon>Lentisphaeraceae</taxon>
        <taxon>Lentisphaera</taxon>
    </lineage>
</organism>
<sequence length="278" mass="32692">MNSHFTVKQLCNHLHMSRQNFYKNKSLSTKKEVDRKLVIDLIKEQRCIQSELGIRKLQNMLVDNFKENSIQIGRDRLFDIAREERLLIKRKRKYCRTTDSRHRFKVYKNLIKDKVLTAPNQVWVCDITYIRVAKSFVYLALITDAFSRKIIAYNVGESLEAVGCIKALKMALKSLPKGSYPIHHSDRGSQYCCHDYIEILTNRNLPVSMTEENHCYENSKAERVNGILKYEYHLRETFKNFKDAKKAIKQAIYLYNNCRPHTALEYSFPSVVHETQCA</sequence>
<evidence type="ECO:0000313" key="4">
    <source>
        <dbReference type="EMBL" id="EDM27740.1"/>
    </source>
</evidence>
<dbReference type="eggNOG" id="COG2801">
    <property type="taxonomic scope" value="Bacteria"/>
</dbReference>
<dbReference type="EMBL" id="ABCK01000005">
    <property type="protein sequence ID" value="EDM28502.1"/>
    <property type="molecule type" value="Genomic_DNA"/>
</dbReference>
<dbReference type="GO" id="GO:0003676">
    <property type="term" value="F:nucleic acid binding"/>
    <property type="evidence" value="ECO:0007669"/>
    <property type="project" value="InterPro"/>
</dbReference>
<comment type="caution">
    <text evidence="7">The sequence shown here is derived from an EMBL/GenBank/DDBJ whole genome shotgun (WGS) entry which is preliminary data.</text>
</comment>
<dbReference type="InterPro" id="IPR050900">
    <property type="entry name" value="Transposase_IS3/IS150/IS904"/>
</dbReference>
<dbReference type="AlphaFoldDB" id="A6DH49"/>
<dbReference type="Proteomes" id="UP000004947">
    <property type="component" value="Unassembled WGS sequence"/>
</dbReference>
<dbReference type="SUPFAM" id="SSF53098">
    <property type="entry name" value="Ribonuclease H-like"/>
    <property type="match status" value="1"/>
</dbReference>
<name>A6DH49_9BACT</name>
<evidence type="ECO:0000313" key="5">
    <source>
        <dbReference type="EMBL" id="EDM28301.1"/>
    </source>
</evidence>
<feature type="domain" description="Integrase catalytic" evidence="1">
    <location>
        <begin position="115"/>
        <end position="276"/>
    </location>
</feature>
<keyword evidence="8" id="KW-1185">Reference proteome</keyword>
<gene>
    <name evidence="4" type="ORF">LNTAR_00025</name>
    <name evidence="3" type="ORF">LNTAR_04006</name>
    <name evidence="5" type="ORF">LNTAR_10311</name>
    <name evidence="6" type="ORF">LNTAR_11316</name>
    <name evidence="7" type="ORF">LNTAR_13987</name>
    <name evidence="2" type="ORF">LNTAR_23879</name>
</gene>
<dbReference type="PANTHER" id="PTHR46889">
    <property type="entry name" value="TRANSPOSASE INSF FOR INSERTION SEQUENCE IS3B-RELATED"/>
    <property type="match status" value="1"/>
</dbReference>
<dbReference type="EMBL" id="ABCK01000007">
    <property type="protein sequence ID" value="EDM27740.1"/>
    <property type="molecule type" value="Genomic_DNA"/>
</dbReference>
<evidence type="ECO:0000259" key="1">
    <source>
        <dbReference type="PROSITE" id="PS50994"/>
    </source>
</evidence>
<evidence type="ECO:0000313" key="2">
    <source>
        <dbReference type="EMBL" id="EDM24843.1"/>
    </source>
</evidence>
<dbReference type="InterPro" id="IPR036397">
    <property type="entry name" value="RNaseH_sf"/>
</dbReference>
<dbReference type="GO" id="GO:0015074">
    <property type="term" value="P:DNA integration"/>
    <property type="evidence" value="ECO:0007669"/>
    <property type="project" value="InterPro"/>
</dbReference>
<reference evidence="7 8" key="2">
    <citation type="journal article" date="2010" name="J. Bacteriol.">
        <title>Genome sequence of Lentisphaera araneosa HTCC2155T, the type species of the order Lentisphaerales in the phylum Lentisphaerae.</title>
        <authorList>
            <person name="Thrash J.C."/>
            <person name="Cho J.C."/>
            <person name="Vergin K.L."/>
            <person name="Morris R.M."/>
            <person name="Giovannoni S.J."/>
        </authorList>
    </citation>
    <scope>NUCLEOTIDE SEQUENCE [LARGE SCALE GENOMIC DNA]</scope>
    <source>
        <strain evidence="7 8">HTCC2155</strain>
    </source>
</reference>
<protein>
    <submittedName>
        <fullName evidence="7">Integrase, catalytic region</fullName>
    </submittedName>
</protein>
<proteinExistence type="predicted"/>
<evidence type="ECO:0000313" key="8">
    <source>
        <dbReference type="Proteomes" id="UP000004947"/>
    </source>
</evidence>
<evidence type="ECO:0000313" key="6">
    <source>
        <dbReference type="EMBL" id="EDM28502.1"/>
    </source>
</evidence>
<dbReference type="EMBL" id="ABCK01000005">
    <property type="protein sequence ID" value="EDM28301.1"/>
    <property type="molecule type" value="Genomic_DNA"/>
</dbReference>
<dbReference type="RefSeq" id="WP_007277234.1">
    <property type="nucleotide sequence ID" value="NZ_ABCK01000003.1"/>
</dbReference>
<dbReference type="InterPro" id="IPR001584">
    <property type="entry name" value="Integrase_cat-core"/>
</dbReference>
<dbReference type="PANTHER" id="PTHR46889:SF5">
    <property type="entry name" value="INTEGRASE PROTEIN"/>
    <property type="match status" value="1"/>
</dbReference>
<dbReference type="EMBL" id="ABCK01000003">
    <property type="protein sequence ID" value="EDM28932.1"/>
    <property type="molecule type" value="Genomic_DNA"/>
</dbReference>
<dbReference type="Pfam" id="PF00665">
    <property type="entry name" value="rve"/>
    <property type="match status" value="1"/>
</dbReference>
<dbReference type="STRING" id="313628.LNTAR_00025"/>
<dbReference type="InterPro" id="IPR048020">
    <property type="entry name" value="Transpos_IS3"/>
</dbReference>
<dbReference type="InterPro" id="IPR012337">
    <property type="entry name" value="RNaseH-like_sf"/>
</dbReference>
<reference evidence="7" key="1">
    <citation type="submission" date="2007-06" db="EMBL/GenBank/DDBJ databases">
        <authorList>
            <person name="Giovannoni S."/>
            <person name="Cho J.-C."/>
            <person name="Ferriera S."/>
            <person name="Johnson J."/>
            <person name="Kravitz S."/>
            <person name="Beeson K."/>
            <person name="Sutton G."/>
            <person name="Rogers Y.-H."/>
            <person name="Friedman R."/>
            <person name="Frazier M."/>
            <person name="Venter J.C."/>
        </authorList>
    </citation>
    <scope>NUCLEOTIDE SEQUENCE</scope>
    <source>
        <strain evidence="7">HTCC2155</strain>
    </source>
</reference>
<dbReference type="EMBL" id="ABCK01000046">
    <property type="protein sequence ID" value="EDM24843.1"/>
    <property type="molecule type" value="Genomic_DNA"/>
</dbReference>
<evidence type="ECO:0000313" key="3">
    <source>
        <dbReference type="EMBL" id="EDM24916.1"/>
    </source>
</evidence>
<dbReference type="EMBL" id="ABCK01000042">
    <property type="protein sequence ID" value="EDM24916.1"/>
    <property type="molecule type" value="Genomic_DNA"/>
</dbReference>
<dbReference type="NCBIfam" id="NF033516">
    <property type="entry name" value="transpos_IS3"/>
    <property type="match status" value="1"/>
</dbReference>
<dbReference type="OrthoDB" id="9801287at2"/>
<dbReference type="PROSITE" id="PS50994">
    <property type="entry name" value="INTEGRASE"/>
    <property type="match status" value="1"/>
</dbReference>
<dbReference type="Gene3D" id="3.30.420.10">
    <property type="entry name" value="Ribonuclease H-like superfamily/Ribonuclease H"/>
    <property type="match status" value="1"/>
</dbReference>
<accession>A6DH49</accession>